<name>A0A383VUY6_TETOB</name>
<feature type="compositionally biased region" description="Pro residues" evidence="1">
    <location>
        <begin position="151"/>
        <end position="164"/>
    </location>
</feature>
<feature type="compositionally biased region" description="Pro residues" evidence="1">
    <location>
        <begin position="74"/>
        <end position="86"/>
    </location>
</feature>
<feature type="compositionally biased region" description="Low complexity" evidence="1">
    <location>
        <begin position="285"/>
        <end position="297"/>
    </location>
</feature>
<evidence type="ECO:0000256" key="1">
    <source>
        <dbReference type="SAM" id="MobiDB-lite"/>
    </source>
</evidence>
<sequence length="447" mass="45753">MPKRTGHWRRGCRYIITVFSIALLFQGIYAADNTDLQPLERKLQWGWGFVHGTTQHTWLPWTTEAAPAAAAAAQPPPPSSSPPPSQASPAVASSAAAPSPTTGATPSSNASPPPPTPAAAAAAAAAPSSPMTSSTAPAAAAAGPSTSPAPSSSPTPSTSPPPSSPQSQTSQSPSAAVATSPASNPSPSPAAQPPAPPKGQQGAAAAGSGGNPCLYPGDDSTQFLTVDSRCREDQFNIAILEFTANWTWQGEESGPEQFSNVYITNGWATIRGLTDNQFIRPRPKSSSSSRSSSSSSSQMTGQYVAVVRVADGKFVVPKSVDLSGSTAGSSSSREAVNGSSSSNSSSSSSSLVDVSSSKLAGCVLVGDTEDRPFPRFRIVVQAGSNRVLADSVAAPGVPIFKRRQGVACEDVKERVLGFAGSTDPTRGRLVDFYKPSSCKFVIDDCSG</sequence>
<feature type="compositionally biased region" description="Low complexity" evidence="1">
    <location>
        <begin position="87"/>
        <end position="110"/>
    </location>
</feature>
<feature type="region of interest" description="Disordered" evidence="1">
    <location>
        <begin position="274"/>
        <end position="299"/>
    </location>
</feature>
<dbReference type="STRING" id="3088.A0A383VUY6"/>
<feature type="compositionally biased region" description="Low complexity" evidence="1">
    <location>
        <begin position="165"/>
        <end position="183"/>
    </location>
</feature>
<dbReference type="AlphaFoldDB" id="A0A383VUY6"/>
<feature type="signal peptide" evidence="2">
    <location>
        <begin position="1"/>
        <end position="30"/>
    </location>
</feature>
<protein>
    <submittedName>
        <fullName evidence="3">Uncharacterized protein</fullName>
    </submittedName>
</protein>
<feature type="compositionally biased region" description="Pro residues" evidence="1">
    <location>
        <begin position="184"/>
        <end position="197"/>
    </location>
</feature>
<feature type="chain" id="PRO_5036072851" evidence="2">
    <location>
        <begin position="31"/>
        <end position="447"/>
    </location>
</feature>
<organism evidence="3 5">
    <name type="scientific">Tetradesmus obliquus</name>
    <name type="common">Green alga</name>
    <name type="synonym">Acutodesmus obliquus</name>
    <dbReference type="NCBI Taxonomy" id="3088"/>
    <lineage>
        <taxon>Eukaryota</taxon>
        <taxon>Viridiplantae</taxon>
        <taxon>Chlorophyta</taxon>
        <taxon>core chlorophytes</taxon>
        <taxon>Chlorophyceae</taxon>
        <taxon>CS clade</taxon>
        <taxon>Sphaeropleales</taxon>
        <taxon>Scenedesmaceae</taxon>
        <taxon>Tetradesmus</taxon>
    </lineage>
</organism>
<dbReference type="EMBL" id="FNXT01000866">
    <property type="protein sequence ID" value="SZX68602.1"/>
    <property type="molecule type" value="Genomic_DNA"/>
</dbReference>
<evidence type="ECO:0000313" key="5">
    <source>
        <dbReference type="Proteomes" id="UP000256970"/>
    </source>
</evidence>
<evidence type="ECO:0000313" key="3">
    <source>
        <dbReference type="EMBL" id="SZX68602.1"/>
    </source>
</evidence>
<feature type="region of interest" description="Disordered" evidence="1">
    <location>
        <begin position="66"/>
        <end position="214"/>
    </location>
</feature>
<keyword evidence="5" id="KW-1185">Reference proteome</keyword>
<dbReference type="Proteomes" id="UP000256970">
    <property type="component" value="Unassembled WGS sequence"/>
</dbReference>
<dbReference type="EMBL" id="FNXT01001253">
    <property type="protein sequence ID" value="SZX76273.1"/>
    <property type="molecule type" value="Genomic_DNA"/>
</dbReference>
<keyword evidence="2" id="KW-0732">Signal</keyword>
<gene>
    <name evidence="4" type="ORF">BQ4739_LOCUS16663</name>
    <name evidence="3" type="ORF">BQ4739_LOCUS8942</name>
</gene>
<feature type="compositionally biased region" description="Low complexity" evidence="1">
    <location>
        <begin position="118"/>
        <end position="150"/>
    </location>
</feature>
<reference evidence="3 5" key="1">
    <citation type="submission" date="2016-10" db="EMBL/GenBank/DDBJ databases">
        <authorList>
            <person name="Cai Z."/>
        </authorList>
    </citation>
    <scope>NUCLEOTIDE SEQUENCE [LARGE SCALE GENOMIC DNA]</scope>
</reference>
<feature type="region of interest" description="Disordered" evidence="1">
    <location>
        <begin position="321"/>
        <end position="351"/>
    </location>
</feature>
<evidence type="ECO:0000313" key="4">
    <source>
        <dbReference type="EMBL" id="SZX76273.1"/>
    </source>
</evidence>
<evidence type="ECO:0000256" key="2">
    <source>
        <dbReference type="SAM" id="SignalP"/>
    </source>
</evidence>
<accession>A0A383VUY6</accession>
<proteinExistence type="predicted"/>
<feature type="compositionally biased region" description="Low complexity" evidence="1">
    <location>
        <begin position="323"/>
        <end position="351"/>
    </location>
</feature>